<protein>
    <submittedName>
        <fullName evidence="2">Uncharacterized protein</fullName>
    </submittedName>
</protein>
<keyword evidence="3" id="KW-1185">Reference proteome</keyword>
<evidence type="ECO:0000256" key="1">
    <source>
        <dbReference type="SAM" id="MobiDB-lite"/>
    </source>
</evidence>
<comment type="caution">
    <text evidence="2">The sequence shown here is derived from an EMBL/GenBank/DDBJ whole genome shotgun (WGS) entry which is preliminary data.</text>
</comment>
<proteinExistence type="predicted"/>
<evidence type="ECO:0000313" key="2">
    <source>
        <dbReference type="EMBL" id="KAH9494224.1"/>
    </source>
</evidence>
<evidence type="ECO:0000313" key="3">
    <source>
        <dbReference type="Proteomes" id="UP000790347"/>
    </source>
</evidence>
<dbReference type="EMBL" id="ASGP02000008">
    <property type="protein sequence ID" value="KAH9494224.1"/>
    <property type="molecule type" value="Genomic_DNA"/>
</dbReference>
<name>A0A922HKA4_DERFA</name>
<sequence>MNNHVQSRFSSSSRSSLDQPYPNVGWRVEGHNLRRLGLIQDDTGGTTRSVQGQDSLDGDVDGWAVEGLEHDLGHLFSVGFWIQWSFSQQDWAFFWGNTQFIVEGVMPDLFHIIPVGHDTVFNRILHCSGVAKMFKHCNIGITTTPVFYKNL</sequence>
<reference evidence="2" key="1">
    <citation type="submission" date="2013-05" db="EMBL/GenBank/DDBJ databases">
        <authorList>
            <person name="Yim A.K.Y."/>
            <person name="Chan T.F."/>
            <person name="Ji K.M."/>
            <person name="Liu X.Y."/>
            <person name="Zhou J.W."/>
            <person name="Li R.Q."/>
            <person name="Yang K.Y."/>
            <person name="Li J."/>
            <person name="Li M."/>
            <person name="Law P.T.W."/>
            <person name="Wu Y.L."/>
            <person name="Cai Z.L."/>
            <person name="Qin H."/>
            <person name="Bao Y."/>
            <person name="Leung R.K.K."/>
            <person name="Ng P.K.S."/>
            <person name="Zou J."/>
            <person name="Zhong X.J."/>
            <person name="Ran P.X."/>
            <person name="Zhong N.S."/>
            <person name="Liu Z.G."/>
            <person name="Tsui S.K.W."/>
        </authorList>
    </citation>
    <scope>NUCLEOTIDE SEQUENCE</scope>
    <source>
        <strain evidence="2">Derf</strain>
        <tissue evidence="2">Whole organism</tissue>
    </source>
</reference>
<feature type="compositionally biased region" description="Low complexity" evidence="1">
    <location>
        <begin position="7"/>
        <end position="16"/>
    </location>
</feature>
<organism evidence="2 3">
    <name type="scientific">Dermatophagoides farinae</name>
    <name type="common">American house dust mite</name>
    <dbReference type="NCBI Taxonomy" id="6954"/>
    <lineage>
        <taxon>Eukaryota</taxon>
        <taxon>Metazoa</taxon>
        <taxon>Ecdysozoa</taxon>
        <taxon>Arthropoda</taxon>
        <taxon>Chelicerata</taxon>
        <taxon>Arachnida</taxon>
        <taxon>Acari</taxon>
        <taxon>Acariformes</taxon>
        <taxon>Sarcoptiformes</taxon>
        <taxon>Astigmata</taxon>
        <taxon>Psoroptidia</taxon>
        <taxon>Analgoidea</taxon>
        <taxon>Pyroglyphidae</taxon>
        <taxon>Dermatophagoidinae</taxon>
        <taxon>Dermatophagoides</taxon>
    </lineage>
</organism>
<dbReference type="AlphaFoldDB" id="A0A922HKA4"/>
<accession>A0A922HKA4</accession>
<reference evidence="2" key="2">
    <citation type="journal article" date="2022" name="Res Sq">
        <title>Comparative Genomics Reveals Insights into the Divergent Evolution of Astigmatic Mites and Household Pest Adaptations.</title>
        <authorList>
            <person name="Xiong Q."/>
            <person name="Wan A.T.-Y."/>
            <person name="Liu X.-Y."/>
            <person name="Fung C.S.-H."/>
            <person name="Xiao X."/>
            <person name="Malainual N."/>
            <person name="Hou J."/>
            <person name="Wang L."/>
            <person name="Wang M."/>
            <person name="Yang K."/>
            <person name="Cui Y."/>
            <person name="Leung E."/>
            <person name="Nong W."/>
            <person name="Shin S.-K."/>
            <person name="Au S."/>
            <person name="Jeong K.Y."/>
            <person name="Chew F.T."/>
            <person name="Hui J."/>
            <person name="Leung T.F."/>
            <person name="Tungtrongchitr A."/>
            <person name="Zhong N."/>
            <person name="Liu Z."/>
            <person name="Tsui S."/>
        </authorList>
    </citation>
    <scope>NUCLEOTIDE SEQUENCE</scope>
    <source>
        <strain evidence="2">Derf</strain>
        <tissue evidence="2">Whole organism</tissue>
    </source>
</reference>
<dbReference type="Proteomes" id="UP000790347">
    <property type="component" value="Unassembled WGS sequence"/>
</dbReference>
<gene>
    <name evidence="2" type="ORF">DERF_014927</name>
</gene>
<feature type="region of interest" description="Disordered" evidence="1">
    <location>
        <begin position="1"/>
        <end position="22"/>
    </location>
</feature>